<evidence type="ECO:0000313" key="3">
    <source>
        <dbReference type="EMBL" id="GLR63155.1"/>
    </source>
</evidence>
<protein>
    <recommendedName>
        <fullName evidence="2">UPF0102 protein GCM10007878_05900</fullName>
    </recommendedName>
</protein>
<dbReference type="InterPro" id="IPR003509">
    <property type="entry name" value="UPF0102_YraN-like"/>
</dbReference>
<organism evidence="3 4">
    <name type="scientific">Marinospirillum insulare</name>
    <dbReference type="NCBI Taxonomy" id="217169"/>
    <lineage>
        <taxon>Bacteria</taxon>
        <taxon>Pseudomonadati</taxon>
        <taxon>Pseudomonadota</taxon>
        <taxon>Gammaproteobacteria</taxon>
        <taxon>Oceanospirillales</taxon>
        <taxon>Oceanospirillaceae</taxon>
        <taxon>Marinospirillum</taxon>
    </lineage>
</organism>
<dbReference type="InterPro" id="IPR011856">
    <property type="entry name" value="tRNA_endonuc-like_dom_sf"/>
</dbReference>
<dbReference type="SUPFAM" id="SSF52980">
    <property type="entry name" value="Restriction endonuclease-like"/>
    <property type="match status" value="1"/>
</dbReference>
<dbReference type="Gene3D" id="3.40.1350.10">
    <property type="match status" value="1"/>
</dbReference>
<sequence length="121" mass="13739">MPEKTPKQIIGQAAEDAAALMLQQAGLSLVERNFSCKTGELDLIFKDNEELVFVEVRFRKNQHFGGALASVTPAKQQKLQRAANYYLGRWKNPPACRFDVIAMTLDTHQQLICEQWIKNAF</sequence>
<accession>A0ABQ5ZZ41</accession>
<dbReference type="NCBIfam" id="TIGR00252">
    <property type="entry name" value="YraN family protein"/>
    <property type="match status" value="1"/>
</dbReference>
<dbReference type="InterPro" id="IPR011335">
    <property type="entry name" value="Restrct_endonuc-II-like"/>
</dbReference>
<dbReference type="Pfam" id="PF02021">
    <property type="entry name" value="UPF0102"/>
    <property type="match status" value="1"/>
</dbReference>
<evidence type="ECO:0000256" key="2">
    <source>
        <dbReference type="HAMAP-Rule" id="MF_00048"/>
    </source>
</evidence>
<dbReference type="Proteomes" id="UP001156682">
    <property type="component" value="Unassembled WGS sequence"/>
</dbReference>
<comment type="caution">
    <text evidence="3">The sequence shown here is derived from an EMBL/GenBank/DDBJ whole genome shotgun (WGS) entry which is preliminary data.</text>
</comment>
<dbReference type="RefSeq" id="WP_027850263.1">
    <property type="nucleotide sequence ID" value="NZ_BSOR01000011.1"/>
</dbReference>
<comment type="similarity">
    <text evidence="1 2">Belongs to the UPF0102 family.</text>
</comment>
<dbReference type="PANTHER" id="PTHR34039:SF1">
    <property type="entry name" value="UPF0102 PROTEIN YRAN"/>
    <property type="match status" value="1"/>
</dbReference>
<dbReference type="EMBL" id="BSOR01000011">
    <property type="protein sequence ID" value="GLR63155.1"/>
    <property type="molecule type" value="Genomic_DNA"/>
</dbReference>
<keyword evidence="4" id="KW-1185">Reference proteome</keyword>
<dbReference type="HAMAP" id="MF_00048">
    <property type="entry name" value="UPF0102"/>
    <property type="match status" value="1"/>
</dbReference>
<name>A0ABQ5ZZ41_9GAMM</name>
<reference evidence="4" key="1">
    <citation type="journal article" date="2019" name="Int. J. Syst. Evol. Microbiol.">
        <title>The Global Catalogue of Microorganisms (GCM) 10K type strain sequencing project: providing services to taxonomists for standard genome sequencing and annotation.</title>
        <authorList>
            <consortium name="The Broad Institute Genomics Platform"/>
            <consortium name="The Broad Institute Genome Sequencing Center for Infectious Disease"/>
            <person name="Wu L."/>
            <person name="Ma J."/>
        </authorList>
    </citation>
    <scope>NUCLEOTIDE SEQUENCE [LARGE SCALE GENOMIC DNA]</scope>
    <source>
        <strain evidence="4">NBRC 100033</strain>
    </source>
</reference>
<proteinExistence type="inferred from homology"/>
<dbReference type="NCBIfam" id="NF009150">
    <property type="entry name" value="PRK12497.1-3"/>
    <property type="match status" value="1"/>
</dbReference>
<evidence type="ECO:0000313" key="4">
    <source>
        <dbReference type="Proteomes" id="UP001156682"/>
    </source>
</evidence>
<gene>
    <name evidence="3" type="ORF">GCM10007878_05900</name>
</gene>
<dbReference type="CDD" id="cd20736">
    <property type="entry name" value="PoNe_Nuclease"/>
    <property type="match status" value="1"/>
</dbReference>
<evidence type="ECO:0000256" key="1">
    <source>
        <dbReference type="ARBA" id="ARBA00006738"/>
    </source>
</evidence>
<dbReference type="PANTHER" id="PTHR34039">
    <property type="entry name" value="UPF0102 PROTEIN YRAN"/>
    <property type="match status" value="1"/>
</dbReference>